<keyword evidence="2" id="KW-0812">Transmembrane</keyword>
<organism evidence="4 5">
    <name type="scientific">Paeniglutamicibacter kerguelensis</name>
    <dbReference type="NCBI Taxonomy" id="254788"/>
    <lineage>
        <taxon>Bacteria</taxon>
        <taxon>Bacillati</taxon>
        <taxon>Actinomycetota</taxon>
        <taxon>Actinomycetes</taxon>
        <taxon>Micrococcales</taxon>
        <taxon>Micrococcaceae</taxon>
        <taxon>Paeniglutamicibacter</taxon>
    </lineage>
</organism>
<reference evidence="4 5" key="1">
    <citation type="submission" date="2021-03" db="EMBL/GenBank/DDBJ databases">
        <title>Sequencing the genomes of 1000 actinobacteria strains.</title>
        <authorList>
            <person name="Klenk H.-P."/>
        </authorList>
    </citation>
    <scope>NUCLEOTIDE SEQUENCE [LARGE SCALE GENOMIC DNA]</scope>
    <source>
        <strain evidence="4 5">DSM 15797</strain>
    </source>
</reference>
<dbReference type="EMBL" id="JAGIOF010000001">
    <property type="protein sequence ID" value="MBP2386356.1"/>
    <property type="molecule type" value="Genomic_DNA"/>
</dbReference>
<keyword evidence="5" id="KW-1185">Reference proteome</keyword>
<evidence type="ECO:0000313" key="4">
    <source>
        <dbReference type="EMBL" id="MBP2386356.1"/>
    </source>
</evidence>
<comment type="similarity">
    <text evidence="1">Belongs to the protein kinase superfamily. ADCK protein kinase family.</text>
</comment>
<dbReference type="SMART" id="SM00220">
    <property type="entry name" value="S_TKc"/>
    <property type="match status" value="1"/>
</dbReference>
<dbReference type="InterPro" id="IPR004147">
    <property type="entry name" value="ABC1_dom"/>
</dbReference>
<dbReference type="RefSeq" id="WP_209997266.1">
    <property type="nucleotide sequence ID" value="NZ_BAAAJY010000002.1"/>
</dbReference>
<keyword evidence="2" id="KW-1133">Transmembrane helix</keyword>
<dbReference type="PANTHER" id="PTHR10566:SF113">
    <property type="entry name" value="PROTEIN ACTIVITY OF BC1 COMPLEX KINASE 7, CHLOROPLASTIC"/>
    <property type="match status" value="1"/>
</dbReference>
<dbReference type="InterPro" id="IPR011009">
    <property type="entry name" value="Kinase-like_dom_sf"/>
</dbReference>
<comment type="caution">
    <text evidence="4">The sequence shown here is derived from an EMBL/GenBank/DDBJ whole genome shotgun (WGS) entry which is preliminary data.</text>
</comment>
<dbReference type="PANTHER" id="PTHR10566">
    <property type="entry name" value="CHAPERONE-ACTIVITY OF BC1 COMPLEX CABC1 -RELATED"/>
    <property type="match status" value="1"/>
</dbReference>
<dbReference type="CDD" id="cd05121">
    <property type="entry name" value="ABC1_ADCK3-like"/>
    <property type="match status" value="1"/>
</dbReference>
<accession>A0ABS4XDB2</accession>
<feature type="transmembrane region" description="Helical" evidence="2">
    <location>
        <begin position="71"/>
        <end position="93"/>
    </location>
</feature>
<keyword evidence="4" id="KW-0830">Ubiquinone</keyword>
<evidence type="ECO:0000259" key="3">
    <source>
        <dbReference type="PROSITE" id="PS50011"/>
    </source>
</evidence>
<evidence type="ECO:0000313" key="5">
    <source>
        <dbReference type="Proteomes" id="UP001296993"/>
    </source>
</evidence>
<sequence>MEFADILGRILFASVIAVIYIIILAMFVRRLLGVAVGLGRIIIAGLLGLAAEVGFESRFVWKDPNAGIALLPVQIGIVLIVATMFLVLAELVFPTGTIVRPDKWLASLRARFARTRRYTEVTRIALSHGLLPAKRPNKGNTPAAAAERAAGGKSLRLALQDSGVTFVKFGQVLSTRAELLPAEYITELSKLQQSVPPEPWSEVRAMVDKELGQDVESAFAEFDTTPLAAASIGQVHRARLHSGEAVAVKIQRPGIVPLVERDLDITLRMALTLEKSTEWGRSLGIVEVAEGFADALREELDYEIEAMNITALRTTQLRHPAAERVDIPLYYPELSTRRILVMQMVDGDTLSSPGTIEGHPIEERRLQAVALFRSLMHQIMDDGVFHADLHPGNIVLQPDGRIMLLDFGSVGRLDPDLRQLVSEVLLAFYRGDSRAIGDALLDMAALPEDFDEAVLRRELSRFMSRYMGPGAAVKAEVFTLLVAMLAKHRISVPPELAGAFRAVAVLEGTLRLLDPDFDLIAEAREYGEARVRAVFRPSSLTEALNDEVMTLLPLLRRLPRRLDKISGDLEAGRLGLNMRLLAHPQDRHMVRSMVHEAILTFLAGVTGIMAAMLLVSNGGPMVTTNLTLYQLFGFTLIGVATVLSLKVVFDIFRRRRGE</sequence>
<feature type="domain" description="Protein kinase" evidence="3">
    <location>
        <begin position="221"/>
        <end position="602"/>
    </location>
</feature>
<feature type="transmembrane region" description="Helical" evidence="2">
    <location>
        <begin position="597"/>
        <end position="616"/>
    </location>
</feature>
<dbReference type="SUPFAM" id="SSF56112">
    <property type="entry name" value="Protein kinase-like (PK-like)"/>
    <property type="match status" value="1"/>
</dbReference>
<dbReference type="Gene3D" id="1.10.510.10">
    <property type="entry name" value="Transferase(Phosphotransferase) domain 1"/>
    <property type="match status" value="1"/>
</dbReference>
<dbReference type="InterPro" id="IPR000719">
    <property type="entry name" value="Prot_kinase_dom"/>
</dbReference>
<keyword evidence="2" id="KW-0472">Membrane</keyword>
<dbReference type="InterPro" id="IPR050154">
    <property type="entry name" value="UbiB_kinase"/>
</dbReference>
<evidence type="ECO:0000256" key="1">
    <source>
        <dbReference type="ARBA" id="ARBA00009670"/>
    </source>
</evidence>
<name>A0ABS4XDB2_9MICC</name>
<evidence type="ECO:0000256" key="2">
    <source>
        <dbReference type="SAM" id="Phobius"/>
    </source>
</evidence>
<dbReference type="Pfam" id="PF03109">
    <property type="entry name" value="ABC1"/>
    <property type="match status" value="1"/>
</dbReference>
<feature type="transmembrane region" description="Helical" evidence="2">
    <location>
        <begin position="6"/>
        <end position="24"/>
    </location>
</feature>
<feature type="transmembrane region" description="Helical" evidence="2">
    <location>
        <begin position="31"/>
        <end position="51"/>
    </location>
</feature>
<gene>
    <name evidence="4" type="ORF">JOF47_001867</name>
</gene>
<proteinExistence type="inferred from homology"/>
<dbReference type="Proteomes" id="UP001296993">
    <property type="component" value="Unassembled WGS sequence"/>
</dbReference>
<protein>
    <submittedName>
        <fullName evidence="4">Ubiquinone biosynthesis protein</fullName>
    </submittedName>
</protein>
<dbReference type="PROSITE" id="PS50011">
    <property type="entry name" value="PROTEIN_KINASE_DOM"/>
    <property type="match status" value="1"/>
</dbReference>
<feature type="transmembrane region" description="Helical" evidence="2">
    <location>
        <begin position="628"/>
        <end position="649"/>
    </location>
</feature>